<feature type="transmembrane region" description="Helical" evidence="1">
    <location>
        <begin position="176"/>
        <end position="209"/>
    </location>
</feature>
<dbReference type="RefSeq" id="WP_072299642.1">
    <property type="nucleotide sequence ID" value="NZ_CAMIZA010000023.1"/>
</dbReference>
<proteinExistence type="predicted"/>
<feature type="transmembrane region" description="Helical" evidence="1">
    <location>
        <begin position="33"/>
        <end position="50"/>
    </location>
</feature>
<feature type="transmembrane region" description="Helical" evidence="1">
    <location>
        <begin position="153"/>
        <end position="169"/>
    </location>
</feature>
<accession>A0A1K1MK49</accession>
<feature type="transmembrane region" description="Helical" evidence="1">
    <location>
        <begin position="62"/>
        <end position="80"/>
    </location>
</feature>
<feature type="transmembrane region" description="Helical" evidence="1">
    <location>
        <begin position="86"/>
        <end position="106"/>
    </location>
</feature>
<keyword evidence="1" id="KW-1133">Transmembrane helix</keyword>
<feature type="transmembrane region" description="Helical" evidence="1">
    <location>
        <begin position="221"/>
        <end position="242"/>
    </location>
</feature>
<feature type="transmembrane region" description="Helical" evidence="1">
    <location>
        <begin position="113"/>
        <end position="133"/>
    </location>
</feature>
<dbReference type="EMBL" id="FPIP01000002">
    <property type="protein sequence ID" value="SFW23556.1"/>
    <property type="molecule type" value="Genomic_DNA"/>
</dbReference>
<reference evidence="2 3" key="1">
    <citation type="submission" date="2016-11" db="EMBL/GenBank/DDBJ databases">
        <authorList>
            <person name="Jaros S."/>
            <person name="Januszkiewicz K."/>
            <person name="Wedrychowicz H."/>
        </authorList>
    </citation>
    <scope>NUCLEOTIDE SEQUENCE [LARGE SCALE GENOMIC DNA]</scope>
    <source>
        <strain evidence="2 3">YL228</strain>
    </source>
</reference>
<evidence type="ECO:0000313" key="2">
    <source>
        <dbReference type="EMBL" id="SFW23556.1"/>
    </source>
</evidence>
<keyword evidence="1" id="KW-0812">Transmembrane</keyword>
<protein>
    <recommendedName>
        <fullName evidence="4">O-antigen ligase</fullName>
    </recommendedName>
</protein>
<keyword evidence="1" id="KW-0472">Membrane</keyword>
<evidence type="ECO:0008006" key="4">
    <source>
        <dbReference type="Google" id="ProtNLM"/>
    </source>
</evidence>
<feature type="transmembrane region" description="Helical" evidence="1">
    <location>
        <begin position="330"/>
        <end position="349"/>
    </location>
</feature>
<sequence length="387" mass="44958">MTRTDNKVSFSLSSICFLIYFLLKPFYLFDSGTLQLGDFFLLLSFAFLVYERKKGLRNEDQIFELFLVCVFTINFIYFFIYHGSEFLKSCLYYVFNFIVILCFRHFMYDKKWLNALGVVCKFNLLIQLAIFLLHRGAYWEGTYRYMGTYTDPNQMGFAVVSTLAILFLLKDKWKYLYVLVAALLIVQTSSGGMLITLCLLVGLDAMIILKKAMDNGGISYTLLFIIIFGIGAVIILIMADIIHIDWAHFRISDKLHSNNSVLQSFINDRALNVAQEHPEYFLFGYGEGFSFPRYGHSEELHSTWISLCYYYGVLPFFILLAWIYSNLKHIKLEVVPVYVAIFLEAFTLANHRQASFWMIILLANVCCRDDSAYEYNNESEIEEIKSA</sequence>
<evidence type="ECO:0000313" key="3">
    <source>
        <dbReference type="Proteomes" id="UP000183461"/>
    </source>
</evidence>
<dbReference type="AlphaFoldDB" id="A0A1K1MK49"/>
<name>A0A1K1MK49_RUMFL</name>
<feature type="transmembrane region" description="Helical" evidence="1">
    <location>
        <begin position="7"/>
        <end position="27"/>
    </location>
</feature>
<feature type="transmembrane region" description="Helical" evidence="1">
    <location>
        <begin position="303"/>
        <end position="324"/>
    </location>
</feature>
<evidence type="ECO:0000256" key="1">
    <source>
        <dbReference type="SAM" id="Phobius"/>
    </source>
</evidence>
<organism evidence="2 3">
    <name type="scientific">Ruminococcus flavefaciens</name>
    <dbReference type="NCBI Taxonomy" id="1265"/>
    <lineage>
        <taxon>Bacteria</taxon>
        <taxon>Bacillati</taxon>
        <taxon>Bacillota</taxon>
        <taxon>Clostridia</taxon>
        <taxon>Eubacteriales</taxon>
        <taxon>Oscillospiraceae</taxon>
        <taxon>Ruminococcus</taxon>
    </lineage>
</organism>
<dbReference type="Proteomes" id="UP000183461">
    <property type="component" value="Unassembled WGS sequence"/>
</dbReference>
<gene>
    <name evidence="2" type="ORF">SAMN02910280_1286</name>
</gene>